<organism evidence="2">
    <name type="scientific">marine sediment metagenome</name>
    <dbReference type="NCBI Taxonomy" id="412755"/>
    <lineage>
        <taxon>unclassified sequences</taxon>
        <taxon>metagenomes</taxon>
        <taxon>ecological metagenomes</taxon>
    </lineage>
</organism>
<evidence type="ECO:0000313" key="2">
    <source>
        <dbReference type="EMBL" id="GAI29870.1"/>
    </source>
</evidence>
<dbReference type="Gene3D" id="1.20.1600.10">
    <property type="entry name" value="Outer membrane efflux proteins (OEP)"/>
    <property type="match status" value="1"/>
</dbReference>
<name>X1NSV0_9ZZZZ</name>
<dbReference type="SUPFAM" id="SSF56954">
    <property type="entry name" value="Outer membrane efflux proteins (OEP)"/>
    <property type="match status" value="1"/>
</dbReference>
<accession>X1NSV0</accession>
<protein>
    <submittedName>
        <fullName evidence="2">Uncharacterized protein</fullName>
    </submittedName>
</protein>
<feature type="coiled-coil region" evidence="1">
    <location>
        <begin position="3"/>
        <end position="62"/>
    </location>
</feature>
<dbReference type="EMBL" id="BARV01014158">
    <property type="protein sequence ID" value="GAI29870.1"/>
    <property type="molecule type" value="Genomic_DNA"/>
</dbReference>
<dbReference type="GO" id="GO:0015562">
    <property type="term" value="F:efflux transmembrane transporter activity"/>
    <property type="evidence" value="ECO:0007669"/>
    <property type="project" value="InterPro"/>
</dbReference>
<sequence>LDINKANNDLRILQITLELLEESIKSEVRQRYQQIESLSSQLGLLGLKLDQARRNLDNADKQFQAGLITKDELSSKEVDFKEAY</sequence>
<dbReference type="AlphaFoldDB" id="X1NSV0"/>
<proteinExistence type="predicted"/>
<evidence type="ECO:0000256" key="1">
    <source>
        <dbReference type="SAM" id="Coils"/>
    </source>
</evidence>
<feature type="non-terminal residue" evidence="2">
    <location>
        <position position="1"/>
    </location>
</feature>
<reference evidence="2" key="1">
    <citation type="journal article" date="2014" name="Front. Microbiol.">
        <title>High frequency of phylogenetically diverse reductive dehalogenase-homologous genes in deep subseafloor sedimentary metagenomes.</title>
        <authorList>
            <person name="Kawai M."/>
            <person name="Futagami T."/>
            <person name="Toyoda A."/>
            <person name="Takaki Y."/>
            <person name="Nishi S."/>
            <person name="Hori S."/>
            <person name="Arai W."/>
            <person name="Tsubouchi T."/>
            <person name="Morono Y."/>
            <person name="Uchiyama I."/>
            <person name="Ito T."/>
            <person name="Fujiyama A."/>
            <person name="Inagaki F."/>
            <person name="Takami H."/>
        </authorList>
    </citation>
    <scope>NUCLEOTIDE SEQUENCE</scope>
    <source>
        <strain evidence="2">Expedition CK06-06</strain>
    </source>
</reference>
<comment type="caution">
    <text evidence="2">The sequence shown here is derived from an EMBL/GenBank/DDBJ whole genome shotgun (WGS) entry which is preliminary data.</text>
</comment>
<feature type="non-terminal residue" evidence="2">
    <location>
        <position position="84"/>
    </location>
</feature>
<gene>
    <name evidence="2" type="ORF">S06H3_24977</name>
</gene>
<keyword evidence="1" id="KW-0175">Coiled coil</keyword>